<feature type="transmembrane region" description="Helical" evidence="8">
    <location>
        <begin position="271"/>
        <end position="290"/>
    </location>
</feature>
<evidence type="ECO:0000256" key="6">
    <source>
        <dbReference type="ARBA" id="ARBA00022989"/>
    </source>
</evidence>
<dbReference type="Proteomes" id="UP000051063">
    <property type="component" value="Unassembled WGS sequence"/>
</dbReference>
<comment type="similarity">
    <text evidence="2">Belongs to the amino acid-polyamine-organocation (APC) superfamily. Spore germination protein (SGP) (TC 2.A.3.9) family.</text>
</comment>
<evidence type="ECO:0000313" key="10">
    <source>
        <dbReference type="Proteomes" id="UP000051063"/>
    </source>
</evidence>
<feature type="transmembrane region" description="Helical" evidence="8">
    <location>
        <begin position="12"/>
        <end position="30"/>
    </location>
</feature>
<feature type="transmembrane region" description="Helical" evidence="8">
    <location>
        <begin position="186"/>
        <end position="206"/>
    </location>
</feature>
<dbReference type="PANTHER" id="PTHR34975:SF2">
    <property type="entry name" value="SPORE GERMINATION PROTEIN A2"/>
    <property type="match status" value="1"/>
</dbReference>
<keyword evidence="4" id="KW-0309">Germination</keyword>
<feature type="transmembrane region" description="Helical" evidence="8">
    <location>
        <begin position="302"/>
        <end position="320"/>
    </location>
</feature>
<name>A0ABR5N6A3_BRECH</name>
<dbReference type="InterPro" id="IPR004761">
    <property type="entry name" value="Spore_GerAB"/>
</dbReference>
<accession>A0ABR5N6A3</accession>
<evidence type="ECO:0000256" key="8">
    <source>
        <dbReference type="SAM" id="Phobius"/>
    </source>
</evidence>
<keyword evidence="5 8" id="KW-0812">Transmembrane</keyword>
<keyword evidence="3" id="KW-0813">Transport</keyword>
<evidence type="ECO:0000256" key="2">
    <source>
        <dbReference type="ARBA" id="ARBA00007998"/>
    </source>
</evidence>
<dbReference type="EMBL" id="LJJB01000010">
    <property type="protein sequence ID" value="KQL46125.1"/>
    <property type="molecule type" value="Genomic_DNA"/>
</dbReference>
<comment type="caution">
    <text evidence="9">The sequence shown here is derived from an EMBL/GenBank/DDBJ whole genome shotgun (WGS) entry which is preliminary data.</text>
</comment>
<organism evidence="9 10">
    <name type="scientific">Brevibacillus choshinensis</name>
    <dbReference type="NCBI Taxonomy" id="54911"/>
    <lineage>
        <taxon>Bacteria</taxon>
        <taxon>Bacillati</taxon>
        <taxon>Bacillota</taxon>
        <taxon>Bacilli</taxon>
        <taxon>Bacillales</taxon>
        <taxon>Paenibacillaceae</taxon>
        <taxon>Brevibacillus</taxon>
    </lineage>
</organism>
<evidence type="ECO:0000256" key="3">
    <source>
        <dbReference type="ARBA" id="ARBA00022448"/>
    </source>
</evidence>
<keyword evidence="6 8" id="KW-1133">Transmembrane helix</keyword>
<evidence type="ECO:0000313" key="9">
    <source>
        <dbReference type="EMBL" id="KQL46125.1"/>
    </source>
</evidence>
<dbReference type="RefSeq" id="WP_055745200.1">
    <property type="nucleotide sequence ID" value="NZ_LJJB01000010.1"/>
</dbReference>
<feature type="transmembrane region" description="Helical" evidence="8">
    <location>
        <begin position="42"/>
        <end position="62"/>
    </location>
</feature>
<evidence type="ECO:0000256" key="4">
    <source>
        <dbReference type="ARBA" id="ARBA00022544"/>
    </source>
</evidence>
<evidence type="ECO:0000256" key="1">
    <source>
        <dbReference type="ARBA" id="ARBA00004141"/>
    </source>
</evidence>
<proteinExistence type="inferred from homology"/>
<dbReference type="PANTHER" id="PTHR34975">
    <property type="entry name" value="SPORE GERMINATION PROTEIN A2"/>
    <property type="match status" value="1"/>
</dbReference>
<feature type="transmembrane region" description="Helical" evidence="8">
    <location>
        <begin position="141"/>
        <end position="160"/>
    </location>
</feature>
<sequence>MDRGKIHNLNPYHVIGLVLNTCIGVNLLMLSHSVSKMGYNQWWIPFVLGAIVSLTLIPMIALCKRYPEDSLFRINEILLGKWLGRYANLLVIIYAILNVSTINSGYIRLVQTSMLSNQTVTLPLIGLTLVMLYITNGGIKLVARFCLISFFFTGWMVYYLQWGFQKGGFTHIFPLFNTNIADVLDALNHSFASMFGYELVLIYYPYIQQKDKAMRHVLIGVWLVVLFYVLILLTSVAYFSVWEMEHLIYPILNLFKAVELSFMERIENLGIGIWVFLVLSTCAAYLWAARKGIEELVGHKKLWHLLLPAIISYFMIRGPLTMEIQQFLYHKVTVYMGYGVILWPIFLLLVHAIRGEGRGKVV</sequence>
<feature type="transmembrane region" description="Helical" evidence="8">
    <location>
        <begin position="83"/>
        <end position="102"/>
    </location>
</feature>
<reference evidence="9 10" key="1">
    <citation type="submission" date="2015-09" db="EMBL/GenBank/DDBJ databases">
        <title>Genome sequencing project for genomic taxonomy and phylogenomics of Bacillus-like bacteria.</title>
        <authorList>
            <person name="Liu B."/>
            <person name="Wang J."/>
            <person name="Zhu Y."/>
            <person name="Liu G."/>
            <person name="Chen Q."/>
            <person name="Chen Z."/>
            <person name="Lan J."/>
            <person name="Che J."/>
            <person name="Ge C."/>
            <person name="Shi H."/>
            <person name="Pan Z."/>
            <person name="Liu X."/>
        </authorList>
    </citation>
    <scope>NUCLEOTIDE SEQUENCE [LARGE SCALE GENOMIC DNA]</scope>
    <source>
        <strain evidence="9 10">DSM 8552</strain>
    </source>
</reference>
<dbReference type="NCBIfam" id="TIGR00912">
    <property type="entry name" value="2A0309"/>
    <property type="match status" value="1"/>
</dbReference>
<feature type="transmembrane region" description="Helical" evidence="8">
    <location>
        <begin position="332"/>
        <end position="353"/>
    </location>
</feature>
<comment type="subcellular location">
    <subcellularLocation>
        <location evidence="1">Membrane</location>
        <topology evidence="1">Multi-pass membrane protein</topology>
    </subcellularLocation>
</comment>
<feature type="transmembrane region" description="Helical" evidence="8">
    <location>
        <begin position="114"/>
        <end position="134"/>
    </location>
</feature>
<keyword evidence="10" id="KW-1185">Reference proteome</keyword>
<evidence type="ECO:0000256" key="5">
    <source>
        <dbReference type="ARBA" id="ARBA00022692"/>
    </source>
</evidence>
<dbReference type="Pfam" id="PF03845">
    <property type="entry name" value="Spore_permease"/>
    <property type="match status" value="1"/>
</dbReference>
<evidence type="ECO:0000256" key="7">
    <source>
        <dbReference type="ARBA" id="ARBA00023136"/>
    </source>
</evidence>
<gene>
    <name evidence="9" type="ORF">AN963_14125</name>
</gene>
<keyword evidence="7 8" id="KW-0472">Membrane</keyword>
<protein>
    <submittedName>
        <fullName evidence="9">Spore gernimation protein</fullName>
    </submittedName>
</protein>
<feature type="transmembrane region" description="Helical" evidence="8">
    <location>
        <begin position="218"/>
        <end position="241"/>
    </location>
</feature>